<dbReference type="AlphaFoldDB" id="A0AAD3DL14"/>
<sequence length="160" mass="17756">MHNSQSNTPLLDLSPKSIFGFEPISGATPGGHQLRTQRSLLAELLQASTFEDPEDDDDEDCGTERCLSTPTTRPTCCTCNVGHGVPREYHARGCALTFTDTTTISEGDVVGPLTSPIPIPNKTYYKNAKQIEERQRIQYQRQVYRMQQEAHEQALAACRG</sequence>
<dbReference type="Proteomes" id="UP001054857">
    <property type="component" value="Unassembled WGS sequence"/>
</dbReference>
<organism evidence="1 2">
    <name type="scientific">Astrephomene gubernaculifera</name>
    <dbReference type="NCBI Taxonomy" id="47775"/>
    <lineage>
        <taxon>Eukaryota</taxon>
        <taxon>Viridiplantae</taxon>
        <taxon>Chlorophyta</taxon>
        <taxon>core chlorophytes</taxon>
        <taxon>Chlorophyceae</taxon>
        <taxon>CS clade</taxon>
        <taxon>Chlamydomonadales</taxon>
        <taxon>Astrephomenaceae</taxon>
        <taxon>Astrephomene</taxon>
    </lineage>
</organism>
<reference evidence="1 2" key="1">
    <citation type="journal article" date="2021" name="Sci. Rep.">
        <title>Genome sequencing of the multicellular alga Astrephomene provides insights into convergent evolution of germ-soma differentiation.</title>
        <authorList>
            <person name="Yamashita S."/>
            <person name="Yamamoto K."/>
            <person name="Matsuzaki R."/>
            <person name="Suzuki S."/>
            <person name="Yamaguchi H."/>
            <person name="Hirooka S."/>
            <person name="Minakuchi Y."/>
            <person name="Miyagishima S."/>
            <person name="Kawachi M."/>
            <person name="Toyoda A."/>
            <person name="Nozaki H."/>
        </authorList>
    </citation>
    <scope>NUCLEOTIDE SEQUENCE [LARGE SCALE GENOMIC DNA]</scope>
    <source>
        <strain evidence="1 2">NIES-4017</strain>
    </source>
</reference>
<name>A0AAD3DL14_9CHLO</name>
<dbReference type="EMBL" id="BMAR01000003">
    <property type="protein sequence ID" value="GFR42707.1"/>
    <property type="molecule type" value="Genomic_DNA"/>
</dbReference>
<comment type="caution">
    <text evidence="1">The sequence shown here is derived from an EMBL/GenBank/DDBJ whole genome shotgun (WGS) entry which is preliminary data.</text>
</comment>
<proteinExistence type="predicted"/>
<evidence type="ECO:0000313" key="1">
    <source>
        <dbReference type="EMBL" id="GFR42707.1"/>
    </source>
</evidence>
<keyword evidence="2" id="KW-1185">Reference proteome</keyword>
<evidence type="ECO:0000313" key="2">
    <source>
        <dbReference type="Proteomes" id="UP001054857"/>
    </source>
</evidence>
<protein>
    <submittedName>
        <fullName evidence="1">Uncharacterized protein</fullName>
    </submittedName>
</protein>
<gene>
    <name evidence="1" type="ORF">Agub_g3630</name>
</gene>
<accession>A0AAD3DL14</accession>